<proteinExistence type="predicted"/>
<dbReference type="AlphaFoldDB" id="A0A8J3IZZ5"/>
<dbReference type="InterPro" id="IPR006949">
    <property type="entry name" value="Barrel_Baseplate_J-like"/>
</dbReference>
<accession>A0A8J3IZZ5</accession>
<feature type="transmembrane region" description="Helical" evidence="1">
    <location>
        <begin position="67"/>
        <end position="90"/>
    </location>
</feature>
<evidence type="ECO:0000313" key="4">
    <source>
        <dbReference type="Proteomes" id="UP000597444"/>
    </source>
</evidence>
<reference evidence="3" key="1">
    <citation type="submission" date="2020-10" db="EMBL/GenBank/DDBJ databases">
        <title>Taxonomic study of unclassified bacteria belonging to the class Ktedonobacteria.</title>
        <authorList>
            <person name="Yabe S."/>
            <person name="Wang C.M."/>
            <person name="Zheng Y."/>
            <person name="Sakai Y."/>
            <person name="Cavaletti L."/>
            <person name="Monciardini P."/>
            <person name="Donadio S."/>
        </authorList>
    </citation>
    <scope>NUCLEOTIDE SEQUENCE</scope>
    <source>
        <strain evidence="3">ID150040</strain>
    </source>
</reference>
<feature type="domain" description="Baseplate protein J-like barrel" evidence="2">
    <location>
        <begin position="146"/>
        <end position="212"/>
    </location>
</feature>
<keyword evidence="1" id="KW-1133">Transmembrane helix</keyword>
<dbReference type="Proteomes" id="UP000597444">
    <property type="component" value="Unassembled WGS sequence"/>
</dbReference>
<dbReference type="EMBL" id="BNJK01000002">
    <property type="protein sequence ID" value="GHO98346.1"/>
    <property type="molecule type" value="Genomic_DNA"/>
</dbReference>
<gene>
    <name evidence="3" type="ORF">KSF_083940</name>
</gene>
<organism evidence="3 4">
    <name type="scientific">Reticulibacter mediterranei</name>
    <dbReference type="NCBI Taxonomy" id="2778369"/>
    <lineage>
        <taxon>Bacteria</taxon>
        <taxon>Bacillati</taxon>
        <taxon>Chloroflexota</taxon>
        <taxon>Ktedonobacteria</taxon>
        <taxon>Ktedonobacterales</taxon>
        <taxon>Reticulibacteraceae</taxon>
        <taxon>Reticulibacter</taxon>
    </lineage>
</organism>
<keyword evidence="1" id="KW-0812">Transmembrane</keyword>
<evidence type="ECO:0000313" key="3">
    <source>
        <dbReference type="EMBL" id="GHO98346.1"/>
    </source>
</evidence>
<keyword evidence="1" id="KW-0472">Membrane</keyword>
<protein>
    <recommendedName>
        <fullName evidence="2">Baseplate protein J-like barrel domain-containing protein</fullName>
    </recommendedName>
</protein>
<dbReference type="RefSeq" id="WP_220209099.1">
    <property type="nucleotide sequence ID" value="NZ_BNJK01000002.1"/>
</dbReference>
<dbReference type="Pfam" id="PF04865">
    <property type="entry name" value="Baseplate_J"/>
    <property type="match status" value="1"/>
</dbReference>
<sequence>MSTDNLKDQIDRILADIDSNAPSPEEVDIVLATQTVSLVGKKPPQQPEPEEQPVVDLEKKRIIPVKWLLPIGIITLLLTLSFAIVILPLLHESATLFISPDRRTITTSGEITLPAREILTKSLSLSEQINTTGTAHQNATKAAGFVTFYNALQSPQLVPAGTLLLSANNIHVVTDQAAYIPAGNLATNGQITVSAHTVTVGSTGNIPTGAINGQCCRENVFVRNSQFTGGQDAREYKTASEEDIKTAVADITSLITTQITTEAKKKLALQEAMLSPQCQNKTTSNPKPGVEAAQITVSLASACTVFAYNRADLTTQEQALLTKAINDQLGSGYQLVGELQETIDKIAANNKQLHISLTLTGDCLYHFTDQEIKNIQQQAAGKNRDQATQLLLQLRGVHTVGIQIGNGRTTIPTNLNTITVSVYEK</sequence>
<evidence type="ECO:0000259" key="2">
    <source>
        <dbReference type="Pfam" id="PF04865"/>
    </source>
</evidence>
<evidence type="ECO:0000256" key="1">
    <source>
        <dbReference type="SAM" id="Phobius"/>
    </source>
</evidence>
<keyword evidence="4" id="KW-1185">Reference proteome</keyword>
<name>A0A8J3IZZ5_9CHLR</name>
<comment type="caution">
    <text evidence="3">The sequence shown here is derived from an EMBL/GenBank/DDBJ whole genome shotgun (WGS) entry which is preliminary data.</text>
</comment>